<organism evidence="1 2">
    <name type="scientific">Candidatus Magasanikbacteria bacterium GW2011_GWA2_56_11</name>
    <dbReference type="NCBI Taxonomy" id="1619044"/>
    <lineage>
        <taxon>Bacteria</taxon>
        <taxon>Candidatus Magasanikiibacteriota</taxon>
    </lineage>
</organism>
<comment type="caution">
    <text evidence="1">The sequence shown here is derived from an EMBL/GenBank/DDBJ whole genome shotgun (WGS) entry which is preliminary data.</text>
</comment>
<name>A0A0G1YGJ8_9BACT</name>
<reference evidence="1 2" key="1">
    <citation type="journal article" date="2015" name="Nature">
        <title>rRNA introns, odd ribosomes, and small enigmatic genomes across a large radiation of phyla.</title>
        <authorList>
            <person name="Brown C.T."/>
            <person name="Hug L.A."/>
            <person name="Thomas B.C."/>
            <person name="Sharon I."/>
            <person name="Castelle C.J."/>
            <person name="Singh A."/>
            <person name="Wilkins M.J."/>
            <person name="Williams K.H."/>
            <person name="Banfield J.F."/>
        </authorList>
    </citation>
    <scope>NUCLEOTIDE SEQUENCE [LARGE SCALE GENOMIC DNA]</scope>
</reference>
<dbReference type="EMBL" id="LCRX01000006">
    <property type="protein sequence ID" value="KKW42568.1"/>
    <property type="molecule type" value="Genomic_DNA"/>
</dbReference>
<evidence type="ECO:0000313" key="1">
    <source>
        <dbReference type="EMBL" id="KKW42568.1"/>
    </source>
</evidence>
<accession>A0A0G1YGJ8</accession>
<dbReference type="Proteomes" id="UP000033870">
    <property type="component" value="Unassembled WGS sequence"/>
</dbReference>
<proteinExistence type="predicted"/>
<dbReference type="AlphaFoldDB" id="A0A0G1YGJ8"/>
<sequence length="189" mass="20823">MGETNQPYSPEREGASEKLLGQIIDYCGENKITSEELTHAYYSSLDPDKKYLAEELGSLPNPRQEVLALTQMIDDLTKREGLPLDYIQELIAGLSGYEKTAQNYYRLVDSLPLSANEKRVLKSIVAEERKGTLTVSTKNGQDLYSVYTADIFGEKGSTQANLALTLAGILAEAAHRSGVQIEINFEAAD</sequence>
<protein>
    <submittedName>
        <fullName evidence="1">Uncharacterized protein</fullName>
    </submittedName>
</protein>
<evidence type="ECO:0000313" key="2">
    <source>
        <dbReference type="Proteomes" id="UP000033870"/>
    </source>
</evidence>
<gene>
    <name evidence="1" type="ORF">UY92_C0006G0129</name>
</gene>